<gene>
    <name evidence="1" type="ORF">OCTVUL_1B001439</name>
</gene>
<evidence type="ECO:0000313" key="1">
    <source>
        <dbReference type="EMBL" id="CAI9723299.1"/>
    </source>
</evidence>
<dbReference type="EMBL" id="OX597818">
    <property type="protein sequence ID" value="CAI9723299.1"/>
    <property type="molecule type" value="Genomic_DNA"/>
</dbReference>
<keyword evidence="2" id="KW-1185">Reference proteome</keyword>
<protein>
    <submittedName>
        <fullName evidence="1">Uncharacterized protein</fullName>
    </submittedName>
</protein>
<evidence type="ECO:0000313" key="2">
    <source>
        <dbReference type="Proteomes" id="UP001162480"/>
    </source>
</evidence>
<reference evidence="1" key="1">
    <citation type="submission" date="2023-08" db="EMBL/GenBank/DDBJ databases">
        <authorList>
            <person name="Alioto T."/>
            <person name="Alioto T."/>
            <person name="Gomez Garrido J."/>
        </authorList>
    </citation>
    <scope>NUCLEOTIDE SEQUENCE</scope>
</reference>
<proteinExistence type="predicted"/>
<organism evidence="1 2">
    <name type="scientific">Octopus vulgaris</name>
    <name type="common">Common octopus</name>
    <dbReference type="NCBI Taxonomy" id="6645"/>
    <lineage>
        <taxon>Eukaryota</taxon>
        <taxon>Metazoa</taxon>
        <taxon>Spiralia</taxon>
        <taxon>Lophotrochozoa</taxon>
        <taxon>Mollusca</taxon>
        <taxon>Cephalopoda</taxon>
        <taxon>Coleoidea</taxon>
        <taxon>Octopodiformes</taxon>
        <taxon>Octopoda</taxon>
        <taxon>Incirrata</taxon>
        <taxon>Octopodidae</taxon>
        <taxon>Octopus</taxon>
    </lineage>
</organism>
<accession>A0AA36AX05</accession>
<dbReference type="Proteomes" id="UP001162480">
    <property type="component" value="Chromosome 5"/>
</dbReference>
<name>A0AA36AX05_OCTVU</name>
<sequence length="75" mass="8622">MKLKNNRYRSSSSLSSFSIIINIAVLNFKCRTLFSLYVRRSSTTTAILQWNTTQVAVLAELEETSDIYNELPMIE</sequence>
<dbReference type="AlphaFoldDB" id="A0AA36AX05"/>